<dbReference type="GO" id="GO:0005737">
    <property type="term" value="C:cytoplasm"/>
    <property type="evidence" value="ECO:0007669"/>
    <property type="project" value="TreeGrafter"/>
</dbReference>
<comment type="similarity">
    <text evidence="1 11">Belongs to the helicase family. RecQ subfamily.</text>
</comment>
<dbReference type="InterPro" id="IPR011545">
    <property type="entry name" value="DEAD/DEAH_box_helicase_dom"/>
</dbReference>
<comment type="subcellular location">
    <subcellularLocation>
        <location evidence="11">Nucleus</location>
    </subcellularLocation>
</comment>
<name>A0A238BTF4_9BILA</name>
<dbReference type="Pfam" id="PF00270">
    <property type="entry name" value="DEAD"/>
    <property type="match status" value="1"/>
</dbReference>
<keyword evidence="6 11" id="KW-0067">ATP-binding</keyword>
<dbReference type="PANTHER" id="PTHR13710">
    <property type="entry name" value="DNA HELICASE RECQ FAMILY MEMBER"/>
    <property type="match status" value="1"/>
</dbReference>
<dbReference type="PANTHER" id="PTHR13710:SF105">
    <property type="entry name" value="ATP-DEPENDENT DNA HELICASE Q1"/>
    <property type="match status" value="1"/>
</dbReference>
<comment type="catalytic activity">
    <reaction evidence="10 11">
        <text>ATP + H2O = ADP + phosphate + H(+)</text>
        <dbReference type="Rhea" id="RHEA:13065"/>
        <dbReference type="ChEBI" id="CHEBI:15377"/>
        <dbReference type="ChEBI" id="CHEBI:15378"/>
        <dbReference type="ChEBI" id="CHEBI:30616"/>
        <dbReference type="ChEBI" id="CHEBI:43474"/>
        <dbReference type="ChEBI" id="CHEBI:456216"/>
    </reaction>
</comment>
<dbReference type="GO" id="GO:0003677">
    <property type="term" value="F:DNA binding"/>
    <property type="evidence" value="ECO:0007669"/>
    <property type="project" value="UniProtKB-KW"/>
</dbReference>
<dbReference type="NCBIfam" id="TIGR00614">
    <property type="entry name" value="recQ_fam"/>
    <property type="match status" value="1"/>
</dbReference>
<evidence type="ECO:0000256" key="2">
    <source>
        <dbReference type="ARBA" id="ARBA00022723"/>
    </source>
</evidence>
<keyword evidence="11" id="KW-0539">Nucleus</keyword>
<evidence type="ECO:0000256" key="6">
    <source>
        <dbReference type="ARBA" id="ARBA00022840"/>
    </source>
</evidence>
<feature type="domain" description="Helicase ATP-binding" evidence="13">
    <location>
        <begin position="96"/>
        <end position="271"/>
    </location>
</feature>
<evidence type="ECO:0000256" key="7">
    <source>
        <dbReference type="ARBA" id="ARBA00023125"/>
    </source>
</evidence>
<evidence type="ECO:0000256" key="9">
    <source>
        <dbReference type="ARBA" id="ARBA00034617"/>
    </source>
</evidence>
<evidence type="ECO:0000259" key="14">
    <source>
        <dbReference type="PROSITE" id="PS51194"/>
    </source>
</evidence>
<dbReference type="Gene3D" id="1.10.10.10">
    <property type="entry name" value="Winged helix-like DNA-binding domain superfamily/Winged helix DNA-binding domain"/>
    <property type="match status" value="1"/>
</dbReference>
<dbReference type="Gene3D" id="3.40.50.300">
    <property type="entry name" value="P-loop containing nucleotide triphosphate hydrolases"/>
    <property type="match status" value="2"/>
</dbReference>
<dbReference type="OrthoDB" id="10261556at2759"/>
<dbReference type="GO" id="GO:0005524">
    <property type="term" value="F:ATP binding"/>
    <property type="evidence" value="ECO:0007669"/>
    <property type="project" value="UniProtKB-KW"/>
</dbReference>
<dbReference type="GO" id="GO:0000724">
    <property type="term" value="P:double-strand break repair via homologous recombination"/>
    <property type="evidence" value="ECO:0007669"/>
    <property type="project" value="TreeGrafter"/>
</dbReference>
<dbReference type="GO" id="GO:0016887">
    <property type="term" value="F:ATP hydrolysis activity"/>
    <property type="evidence" value="ECO:0007669"/>
    <property type="project" value="RHEA"/>
</dbReference>
<dbReference type="SUPFAM" id="SSF52540">
    <property type="entry name" value="P-loop containing nucleoside triphosphate hydrolases"/>
    <property type="match status" value="1"/>
</dbReference>
<evidence type="ECO:0000259" key="13">
    <source>
        <dbReference type="PROSITE" id="PS51192"/>
    </source>
</evidence>
<dbReference type="EMBL" id="KZ270017">
    <property type="protein sequence ID" value="OZC07975.1"/>
    <property type="molecule type" value="Genomic_DNA"/>
</dbReference>
<evidence type="ECO:0000256" key="5">
    <source>
        <dbReference type="ARBA" id="ARBA00022806"/>
    </source>
</evidence>
<comment type="catalytic activity">
    <reaction evidence="9 11">
        <text>Couples ATP hydrolysis with the unwinding of duplex DNA by translocating in the 3'-5' direction.</text>
        <dbReference type="EC" id="5.6.2.4"/>
    </reaction>
</comment>
<dbReference type="EC" id="5.6.2.4" evidence="11"/>
<dbReference type="InterPro" id="IPR014001">
    <property type="entry name" value="Helicase_ATP-bd"/>
</dbReference>
<dbReference type="GO" id="GO:0046872">
    <property type="term" value="F:metal ion binding"/>
    <property type="evidence" value="ECO:0007669"/>
    <property type="project" value="UniProtKB-KW"/>
</dbReference>
<keyword evidence="12" id="KW-0175">Coiled coil</keyword>
<gene>
    <name evidence="15" type="ORF">X798_04971</name>
</gene>
<keyword evidence="2" id="KW-0479">Metal-binding</keyword>
<keyword evidence="8" id="KW-0413">Isomerase</keyword>
<keyword evidence="5 11" id="KW-0347">Helicase</keyword>
<evidence type="ECO:0000256" key="3">
    <source>
        <dbReference type="ARBA" id="ARBA00022741"/>
    </source>
</evidence>
<keyword evidence="16" id="KW-1185">Reference proteome</keyword>
<feature type="domain" description="Helicase C-terminal" evidence="14">
    <location>
        <begin position="295"/>
        <end position="466"/>
    </location>
</feature>
<evidence type="ECO:0000256" key="8">
    <source>
        <dbReference type="ARBA" id="ARBA00023235"/>
    </source>
</evidence>
<dbReference type="CDD" id="cd18794">
    <property type="entry name" value="SF2_C_RecQ"/>
    <property type="match status" value="1"/>
</dbReference>
<dbReference type="PROSITE" id="PS51192">
    <property type="entry name" value="HELICASE_ATP_BIND_1"/>
    <property type="match status" value="1"/>
</dbReference>
<dbReference type="InterPro" id="IPR027417">
    <property type="entry name" value="P-loop_NTPase"/>
</dbReference>
<evidence type="ECO:0000256" key="12">
    <source>
        <dbReference type="SAM" id="Coils"/>
    </source>
</evidence>
<dbReference type="SMART" id="SM00487">
    <property type="entry name" value="DEXDc"/>
    <property type="match status" value="1"/>
</dbReference>
<dbReference type="InterPro" id="IPR004589">
    <property type="entry name" value="DNA_helicase_ATP-dep_RecQ"/>
</dbReference>
<dbReference type="FunFam" id="3.40.50.300:FF:001544">
    <property type="entry name" value="ATP-dependent DNA helicase"/>
    <property type="match status" value="1"/>
</dbReference>
<organism evidence="15 16">
    <name type="scientific">Onchocerca flexuosa</name>
    <dbReference type="NCBI Taxonomy" id="387005"/>
    <lineage>
        <taxon>Eukaryota</taxon>
        <taxon>Metazoa</taxon>
        <taxon>Ecdysozoa</taxon>
        <taxon>Nematoda</taxon>
        <taxon>Chromadorea</taxon>
        <taxon>Rhabditida</taxon>
        <taxon>Spirurina</taxon>
        <taxon>Spiruromorpha</taxon>
        <taxon>Filarioidea</taxon>
        <taxon>Onchocercidae</taxon>
        <taxon>Onchocerca</taxon>
    </lineage>
</organism>
<dbReference type="Proteomes" id="UP000242913">
    <property type="component" value="Unassembled WGS sequence"/>
</dbReference>
<protein>
    <recommendedName>
        <fullName evidence="11">ATP-dependent DNA helicase</fullName>
        <ecNumber evidence="11">5.6.2.4</ecNumber>
    </recommendedName>
</protein>
<dbReference type="GO" id="GO:0005694">
    <property type="term" value="C:chromosome"/>
    <property type="evidence" value="ECO:0007669"/>
    <property type="project" value="TreeGrafter"/>
</dbReference>
<sequence>MESTRLVGAKLSAELSKLDEELGKIEEDMRSLRKRKHMLLERKAQIEKRIAERNVKNESSLNIWDSDDFQWMKECRRVLHDVFKLNDFRPLQRAVINAVLLKEDCLVVMSTGSGKSLCYQLPAVIMQGIVLVVSPLVALVEDQLYQLKKLGIDAATLNQSTTKEEICRVQTALIDSKALLRLLYVTPEKLAKSKRIMNRLEKCNDLKRLKLIAIDEVHCCSQWGHDFRPDFKFLNVLKRQFQGVPLIGLTATATADVIDDVKNILGIPAAIVFRAGFNRPNLHYSVCQKPSSDAKFVDILVELIKTRFTESSGIIYCFSRKECEELTKSLRAKGVKASYYHAFLDADKRNITHEKWLNGEINVIVATVAFGMGIDKSDVRYVIHHSLPKSLENYYQYNLVPIELFELTLQLSNQESGRVGRDGNEAYCILFYRLNDLFRQSTMVCTEKTGVRNLYSVLSYCTQTSECRRSIIAEHFNAEWDSSLCSRMCDICSQINDIEYVDVTDYWRLMLEVLKNVCHAQKTDNNRITGMKLVELTWKKAGSVSRELIELLVAKLILEGYLKEDFHFTPYSIISYVVLGERSIAVENKSDYRIKFSIPSKLIRISEIGIKFSRKRPLLIDDDHDVVNLE</sequence>
<reference evidence="15 16" key="1">
    <citation type="submission" date="2015-12" db="EMBL/GenBank/DDBJ databases">
        <title>Draft genome of the nematode, Onchocerca flexuosa.</title>
        <authorList>
            <person name="Mitreva M."/>
        </authorList>
    </citation>
    <scope>NUCLEOTIDE SEQUENCE [LARGE SCALE GENOMIC DNA]</scope>
    <source>
        <strain evidence="15">Red Deer</strain>
    </source>
</reference>
<dbReference type="Pfam" id="PF00271">
    <property type="entry name" value="Helicase_C"/>
    <property type="match status" value="1"/>
</dbReference>
<feature type="coiled-coil region" evidence="12">
    <location>
        <begin position="8"/>
        <end position="49"/>
    </location>
</feature>
<dbReference type="GO" id="GO:0009378">
    <property type="term" value="F:four-way junction helicase activity"/>
    <property type="evidence" value="ECO:0007669"/>
    <property type="project" value="TreeGrafter"/>
</dbReference>
<dbReference type="GO" id="GO:0005634">
    <property type="term" value="C:nucleus"/>
    <property type="evidence" value="ECO:0007669"/>
    <property type="project" value="UniProtKB-SubCell"/>
</dbReference>
<dbReference type="InterPro" id="IPR001650">
    <property type="entry name" value="Helicase_C-like"/>
</dbReference>
<dbReference type="PROSITE" id="PS51194">
    <property type="entry name" value="HELICASE_CTER"/>
    <property type="match status" value="1"/>
</dbReference>
<dbReference type="AlphaFoldDB" id="A0A238BTF4"/>
<keyword evidence="3 11" id="KW-0547">Nucleotide-binding</keyword>
<evidence type="ECO:0000313" key="16">
    <source>
        <dbReference type="Proteomes" id="UP000242913"/>
    </source>
</evidence>
<evidence type="ECO:0000313" key="15">
    <source>
        <dbReference type="EMBL" id="OZC07975.1"/>
    </source>
</evidence>
<dbReference type="GO" id="GO:0043138">
    <property type="term" value="F:3'-5' DNA helicase activity"/>
    <property type="evidence" value="ECO:0007669"/>
    <property type="project" value="UniProtKB-EC"/>
</dbReference>
<keyword evidence="7" id="KW-0238">DNA-binding</keyword>
<dbReference type="InterPro" id="IPR032284">
    <property type="entry name" value="RecQ_Zn-bd"/>
</dbReference>
<dbReference type="SMART" id="SM00490">
    <property type="entry name" value="HELICc"/>
    <property type="match status" value="1"/>
</dbReference>
<accession>A0A238BTF4</accession>
<evidence type="ECO:0000256" key="1">
    <source>
        <dbReference type="ARBA" id="ARBA00005446"/>
    </source>
</evidence>
<evidence type="ECO:0000256" key="11">
    <source>
        <dbReference type="RuleBase" id="RU364117"/>
    </source>
</evidence>
<dbReference type="Pfam" id="PF16124">
    <property type="entry name" value="RecQ_Zn_bind"/>
    <property type="match status" value="1"/>
</dbReference>
<dbReference type="InterPro" id="IPR036388">
    <property type="entry name" value="WH-like_DNA-bd_sf"/>
</dbReference>
<evidence type="ECO:0000256" key="10">
    <source>
        <dbReference type="ARBA" id="ARBA00049360"/>
    </source>
</evidence>
<dbReference type="CDD" id="cd18015">
    <property type="entry name" value="DEXHc_RecQ1"/>
    <property type="match status" value="1"/>
</dbReference>
<keyword evidence="4 11" id="KW-0378">Hydrolase</keyword>
<proteinExistence type="inferred from homology"/>
<evidence type="ECO:0000256" key="4">
    <source>
        <dbReference type="ARBA" id="ARBA00022801"/>
    </source>
</evidence>